<dbReference type="Proteomes" id="UP000224915">
    <property type="component" value="Unassembled WGS sequence"/>
</dbReference>
<feature type="domain" description="SIS" evidence="4">
    <location>
        <begin position="72"/>
        <end position="233"/>
    </location>
</feature>
<dbReference type="NCBIfam" id="NF009222">
    <property type="entry name" value="PRK12570.1"/>
    <property type="match status" value="1"/>
</dbReference>
<evidence type="ECO:0000259" key="4">
    <source>
        <dbReference type="PROSITE" id="PS51464"/>
    </source>
</evidence>
<dbReference type="PANTHER" id="PTHR10088:SF4">
    <property type="entry name" value="GLUCOKINASE REGULATORY PROTEIN"/>
    <property type="match status" value="1"/>
</dbReference>
<gene>
    <name evidence="3" type="primary">murQ</name>
    <name evidence="5" type="ORF">ATL40_1642</name>
</gene>
<feature type="active site" description="Proton donor" evidence="3">
    <location>
        <position position="100"/>
    </location>
</feature>
<dbReference type="UniPathway" id="UPA00342"/>
<accession>A0A2A9D2I2</accession>
<comment type="subunit">
    <text evidence="3">Homodimer.</text>
</comment>
<dbReference type="Pfam" id="PF22645">
    <property type="entry name" value="GKRP_SIS_N"/>
    <property type="match status" value="1"/>
</dbReference>
<dbReference type="AlphaFoldDB" id="A0A2A9D2I2"/>
<comment type="function">
    <text evidence="3">Specifically catalyzes the cleavage of the D-lactyl ether substituent of MurNAc 6-phosphate, producing GlcNAc 6-phosphate and D-lactate.</text>
</comment>
<evidence type="ECO:0000256" key="1">
    <source>
        <dbReference type="ARBA" id="ARBA00023239"/>
    </source>
</evidence>
<proteinExistence type="inferred from homology"/>
<dbReference type="InterPro" id="IPR040190">
    <property type="entry name" value="MURQ/GCKR"/>
</dbReference>
<keyword evidence="6" id="KW-1185">Reference proteome</keyword>
<organism evidence="5 6">
    <name type="scientific">Serinibacter salmoneus</name>
    <dbReference type="NCBI Taxonomy" id="556530"/>
    <lineage>
        <taxon>Bacteria</taxon>
        <taxon>Bacillati</taxon>
        <taxon>Actinomycetota</taxon>
        <taxon>Actinomycetes</taxon>
        <taxon>Micrococcales</taxon>
        <taxon>Beutenbergiaceae</taxon>
        <taxon>Serinibacter</taxon>
    </lineage>
</organism>
<keyword evidence="2 3" id="KW-0119">Carbohydrate metabolism</keyword>
<dbReference type="HAMAP" id="MF_00068">
    <property type="entry name" value="MurQ"/>
    <property type="match status" value="1"/>
</dbReference>
<evidence type="ECO:0000256" key="3">
    <source>
        <dbReference type="HAMAP-Rule" id="MF_00068"/>
    </source>
</evidence>
<dbReference type="Gene3D" id="3.40.50.10490">
    <property type="entry name" value="Glucose-6-phosphate isomerase like protein, domain 1"/>
    <property type="match status" value="1"/>
</dbReference>
<comment type="similarity">
    <text evidence="3">Belongs to the GCKR-like family. MurNAc-6-P etherase subfamily.</text>
</comment>
<keyword evidence="1 3" id="KW-0456">Lyase</keyword>
<evidence type="ECO:0000313" key="5">
    <source>
        <dbReference type="EMBL" id="PFG20059.1"/>
    </source>
</evidence>
<dbReference type="EMBL" id="PDJD01000001">
    <property type="protein sequence ID" value="PFG20059.1"/>
    <property type="molecule type" value="Genomic_DNA"/>
</dbReference>
<dbReference type="InterPro" id="IPR046348">
    <property type="entry name" value="SIS_dom_sf"/>
</dbReference>
<sequence length="325" mass="33945">MNVQAGIEATDEAQRCELAALRSPTEERNPRTMAIDLMSASEIVETIATEDHRVAVAVHAAAGRIAALVDAAVQAITGGGKVHYLGAGTSGRIGVLDAVELLPTYGVGTEWFRAHLAGGAAAMLEAVEGAEDDPALGAADLAGLQRQDLVVGLAASGRTPYVRGALEFARRIGATTALVTANPEAELLALADIGVVLDTGPEVITGSTRMKAASAQKMALNMFSTAAMVRLGKTYSNLMVDVRPTNEKLRARALRLLAQACGASPRECAPALQEAQGDLPLALLRTLRDHAGIEPQDLAADRELLRAHGGVVRRALRATGAELRR</sequence>
<dbReference type="GO" id="GO:0009254">
    <property type="term" value="P:peptidoglycan turnover"/>
    <property type="evidence" value="ECO:0007669"/>
    <property type="project" value="TreeGrafter"/>
</dbReference>
<dbReference type="PROSITE" id="PS01272">
    <property type="entry name" value="GCKR"/>
    <property type="match status" value="1"/>
</dbReference>
<dbReference type="GO" id="GO:0097367">
    <property type="term" value="F:carbohydrate derivative binding"/>
    <property type="evidence" value="ECO:0007669"/>
    <property type="project" value="InterPro"/>
</dbReference>
<dbReference type="PANTHER" id="PTHR10088">
    <property type="entry name" value="GLUCOKINASE REGULATORY PROTEIN"/>
    <property type="match status" value="1"/>
</dbReference>
<dbReference type="PROSITE" id="PS51464">
    <property type="entry name" value="SIS"/>
    <property type="match status" value="1"/>
</dbReference>
<dbReference type="GO" id="GO:0097173">
    <property type="term" value="P:N-acetylmuramic acid catabolic process"/>
    <property type="evidence" value="ECO:0007669"/>
    <property type="project" value="UniProtKB-UniPathway"/>
</dbReference>
<protein>
    <recommendedName>
        <fullName evidence="3">N-acetylmuramic acid 6-phosphate etherase</fullName>
        <shortName evidence="3">MurNAc-6-P etherase</shortName>
        <ecNumber evidence="3">4.2.1.126</ecNumber>
    </recommendedName>
    <alternativeName>
        <fullName evidence="3">N-acetylmuramic acid 6-phosphate hydrolase</fullName>
    </alternativeName>
    <alternativeName>
        <fullName evidence="3">N-acetylmuramic acid 6-phosphate lyase</fullName>
    </alternativeName>
</protein>
<feature type="active site" evidence="3">
    <location>
        <position position="131"/>
    </location>
</feature>
<evidence type="ECO:0000256" key="2">
    <source>
        <dbReference type="ARBA" id="ARBA00023277"/>
    </source>
</evidence>
<comment type="miscellaneous">
    <text evidence="3">A lyase-type mechanism (elimination/hydration) is suggested for the cleavage of the lactyl ether bond of MurNAc 6-phosphate, with the formation of an alpha,beta-unsaturated aldehyde intermediate with (E)-stereochemistry, followed by the syn addition of water to give product.</text>
</comment>
<dbReference type="GO" id="GO:0016803">
    <property type="term" value="F:ether hydrolase activity"/>
    <property type="evidence" value="ECO:0007669"/>
    <property type="project" value="TreeGrafter"/>
</dbReference>
<dbReference type="SUPFAM" id="SSF53697">
    <property type="entry name" value="SIS domain"/>
    <property type="match status" value="1"/>
</dbReference>
<dbReference type="CDD" id="cd05007">
    <property type="entry name" value="SIS_Etherase"/>
    <property type="match status" value="1"/>
</dbReference>
<dbReference type="EC" id="4.2.1.126" evidence="3"/>
<comment type="pathway">
    <text evidence="3">Amino-sugar metabolism; N-acetylmuramate degradation.</text>
</comment>
<dbReference type="GO" id="GO:0016835">
    <property type="term" value="F:carbon-oxygen lyase activity"/>
    <property type="evidence" value="ECO:0007669"/>
    <property type="project" value="UniProtKB-UniRule"/>
</dbReference>
<dbReference type="InterPro" id="IPR001347">
    <property type="entry name" value="SIS_dom"/>
</dbReference>
<dbReference type="RefSeq" id="WP_245866895.1">
    <property type="nucleotide sequence ID" value="NZ_PDJD01000001.1"/>
</dbReference>
<comment type="catalytic activity">
    <reaction evidence="3">
        <text>N-acetyl-D-muramate 6-phosphate + H2O = N-acetyl-D-glucosamine 6-phosphate + (R)-lactate</text>
        <dbReference type="Rhea" id="RHEA:26410"/>
        <dbReference type="ChEBI" id="CHEBI:15377"/>
        <dbReference type="ChEBI" id="CHEBI:16004"/>
        <dbReference type="ChEBI" id="CHEBI:57513"/>
        <dbReference type="ChEBI" id="CHEBI:58722"/>
        <dbReference type="EC" id="4.2.1.126"/>
    </reaction>
</comment>
<reference evidence="5 6" key="1">
    <citation type="submission" date="2017-10" db="EMBL/GenBank/DDBJ databases">
        <title>Sequencing the genomes of 1000 actinobacteria strains.</title>
        <authorList>
            <person name="Klenk H.-P."/>
        </authorList>
    </citation>
    <scope>NUCLEOTIDE SEQUENCE [LARGE SCALE GENOMIC DNA]</scope>
    <source>
        <strain evidence="5 6">DSM 21801</strain>
    </source>
</reference>
<dbReference type="NCBIfam" id="NF003915">
    <property type="entry name" value="PRK05441.1"/>
    <property type="match status" value="1"/>
</dbReference>
<dbReference type="InterPro" id="IPR005486">
    <property type="entry name" value="Glucokinase_regulatory_CS"/>
</dbReference>
<dbReference type="GO" id="GO:0046348">
    <property type="term" value="P:amino sugar catabolic process"/>
    <property type="evidence" value="ECO:0007669"/>
    <property type="project" value="InterPro"/>
</dbReference>
<dbReference type="InterPro" id="IPR005488">
    <property type="entry name" value="Etherase_MurQ"/>
</dbReference>
<dbReference type="Gene3D" id="1.10.8.1080">
    <property type="match status" value="1"/>
</dbReference>
<name>A0A2A9D2I2_9MICO</name>
<evidence type="ECO:0000313" key="6">
    <source>
        <dbReference type="Proteomes" id="UP000224915"/>
    </source>
</evidence>
<comment type="caution">
    <text evidence="5">The sequence shown here is derived from an EMBL/GenBank/DDBJ whole genome shotgun (WGS) entry which is preliminary data.</text>
</comment>